<evidence type="ECO:0000313" key="2">
    <source>
        <dbReference type="Proteomes" id="UP000692954"/>
    </source>
</evidence>
<sequence length="75" mass="9092">MKSMLQKNPQKRKTSKEYLASKIFKPSYRSKISKHSFFTFFEDNFNFKIDEFEVEEDFNFIQSVKQLQINKGNKK</sequence>
<protein>
    <submittedName>
        <fullName evidence="1">Uncharacterized protein</fullName>
    </submittedName>
</protein>
<gene>
    <name evidence="1" type="ORF">PSON_ATCC_30995.1.T0940177</name>
</gene>
<dbReference type="EMBL" id="CAJJDN010000094">
    <property type="protein sequence ID" value="CAD8109882.1"/>
    <property type="molecule type" value="Genomic_DNA"/>
</dbReference>
<dbReference type="Proteomes" id="UP000692954">
    <property type="component" value="Unassembled WGS sequence"/>
</dbReference>
<reference evidence="1" key="1">
    <citation type="submission" date="2021-01" db="EMBL/GenBank/DDBJ databases">
        <authorList>
            <consortium name="Genoscope - CEA"/>
            <person name="William W."/>
        </authorList>
    </citation>
    <scope>NUCLEOTIDE SEQUENCE</scope>
</reference>
<evidence type="ECO:0000313" key="1">
    <source>
        <dbReference type="EMBL" id="CAD8109882.1"/>
    </source>
</evidence>
<name>A0A8S1Q2T7_9CILI</name>
<comment type="caution">
    <text evidence="1">The sequence shown here is derived from an EMBL/GenBank/DDBJ whole genome shotgun (WGS) entry which is preliminary data.</text>
</comment>
<dbReference type="AlphaFoldDB" id="A0A8S1Q2T7"/>
<accession>A0A8S1Q2T7</accession>
<organism evidence="1 2">
    <name type="scientific">Paramecium sonneborni</name>
    <dbReference type="NCBI Taxonomy" id="65129"/>
    <lineage>
        <taxon>Eukaryota</taxon>
        <taxon>Sar</taxon>
        <taxon>Alveolata</taxon>
        <taxon>Ciliophora</taxon>
        <taxon>Intramacronucleata</taxon>
        <taxon>Oligohymenophorea</taxon>
        <taxon>Peniculida</taxon>
        <taxon>Parameciidae</taxon>
        <taxon>Paramecium</taxon>
    </lineage>
</organism>
<keyword evidence="2" id="KW-1185">Reference proteome</keyword>
<proteinExistence type="predicted"/>